<evidence type="ECO:0000259" key="12">
    <source>
        <dbReference type="PROSITE" id="PS51464"/>
    </source>
</evidence>
<sequence length="611" mass="67192">MCGIVGYIGFRNAQELIIAGLEKLEYRGYDSAGVAILVDGKLEVTRASGKLIELKAALLKKDSQKISTIGIGHTRWATHGKPAEHNAHPHTAGRVSLVHNGIIENYIELRKELEEEGFCFTSETDTEIAAQLFNKYLGEGMERLAALQKTCSRIRGSYAFVALDSQCPDSLFVAKTATPVVIGIADGEAIIASDIPPLLEYTRNVIVLEDGDFAEVRAGSLRVFNGGSEKERPVRVCTWDPVTAQKGGYKHFMLKEIYEQAQAAADTLRGRIDKESQELMLPEIQISPESIRSLRRIIIVACGTAWHAGLVAKRYLESFLALPCDVDYASEFRYRRPFLDKDTLVLSISQSGETADTLAAMDLANGHSHLAAICNVLGSSLSRRVSNTVFTQAGPEISVASTKAFTTQIIASYILALFLAQHRGRLSKDEISLRIHELLRLPAALNEALKTNVVMTQLAKRYHKATDFIYLGRGICYPIALEGALKMKEISYIHAEGYPAGEIKHGPLALIDETVPVVVLLQKSEHLFEKTISNMREVEARGGKLVCITDVASNEALHDICDAVVEVPHISEELSPILMSIPLQLFAYYTAVFNKTDVDLPRNLAKSVTVE</sequence>
<dbReference type="InterPro" id="IPR035490">
    <property type="entry name" value="GlmS/FrlB_SIS"/>
</dbReference>
<keyword evidence="9" id="KW-0315">Glutamine amidotransferase</keyword>
<evidence type="ECO:0000259" key="11">
    <source>
        <dbReference type="PROSITE" id="PS51278"/>
    </source>
</evidence>
<evidence type="ECO:0000256" key="7">
    <source>
        <dbReference type="ARBA" id="ARBA00022679"/>
    </source>
</evidence>
<dbReference type="InterPro" id="IPR046348">
    <property type="entry name" value="SIS_dom_sf"/>
</dbReference>
<evidence type="ECO:0000256" key="1">
    <source>
        <dbReference type="ARBA" id="ARBA00001031"/>
    </source>
</evidence>
<dbReference type="Gene3D" id="3.40.50.10490">
    <property type="entry name" value="Glucose-6-phosphate isomerase like protein, domain 1"/>
    <property type="match status" value="2"/>
</dbReference>
<dbReference type="HAMAP" id="MF_00164">
    <property type="entry name" value="GlmS"/>
    <property type="match status" value="1"/>
</dbReference>
<dbReference type="InterPro" id="IPR035466">
    <property type="entry name" value="GlmS/AgaS_SIS"/>
</dbReference>
<dbReference type="GO" id="GO:0005975">
    <property type="term" value="P:carbohydrate metabolic process"/>
    <property type="evidence" value="ECO:0007669"/>
    <property type="project" value="UniProtKB-UniRule"/>
</dbReference>
<protein>
    <recommendedName>
        <fullName evidence="4 10">Glutamine--fructose-6-phosphate aminotransferase [isomerizing]</fullName>
        <ecNumber evidence="3 10">2.6.1.16</ecNumber>
    </recommendedName>
    <alternativeName>
        <fullName evidence="10">D-fructose-6-phosphate amidotransferase</fullName>
    </alternativeName>
    <alternativeName>
        <fullName evidence="10">GFAT</fullName>
    </alternativeName>
    <alternativeName>
        <fullName evidence="10">Glucosamine-6-phosphate synthase</fullName>
    </alternativeName>
    <alternativeName>
        <fullName evidence="10">Hexosephosphate aminotransferase</fullName>
    </alternativeName>
    <alternativeName>
        <fullName evidence="10">L-glutamine--D-fructose-6-phosphate amidotransferase</fullName>
    </alternativeName>
</protein>
<comment type="subunit">
    <text evidence="10">Homodimer.</text>
</comment>
<dbReference type="FunFam" id="3.60.20.10:FF:000006">
    <property type="entry name" value="Glutamine--fructose-6-phosphate aminotransferase [isomerizing]"/>
    <property type="match status" value="1"/>
</dbReference>
<keyword evidence="6 10" id="KW-0032">Aminotransferase</keyword>
<evidence type="ECO:0000256" key="10">
    <source>
        <dbReference type="HAMAP-Rule" id="MF_00164"/>
    </source>
</evidence>
<keyword evidence="5 10" id="KW-0963">Cytoplasm</keyword>
<dbReference type="CDD" id="cd05009">
    <property type="entry name" value="SIS_GlmS_GlmD_2"/>
    <property type="match status" value="1"/>
</dbReference>
<dbReference type="NCBIfam" id="TIGR01135">
    <property type="entry name" value="glmS"/>
    <property type="match status" value="1"/>
</dbReference>
<keyword evidence="8" id="KW-0677">Repeat</keyword>
<dbReference type="GO" id="GO:0004360">
    <property type="term" value="F:glutamine-fructose-6-phosphate transaminase (isomerizing) activity"/>
    <property type="evidence" value="ECO:0007669"/>
    <property type="project" value="UniProtKB-UniRule"/>
</dbReference>
<feature type="domain" description="Glutamine amidotransferase type-2" evidence="11">
    <location>
        <begin position="2"/>
        <end position="219"/>
    </location>
</feature>
<dbReference type="CDD" id="cd00714">
    <property type="entry name" value="GFAT"/>
    <property type="match status" value="1"/>
</dbReference>
<comment type="caution">
    <text evidence="13">The sequence shown here is derived from an EMBL/GenBank/DDBJ whole genome shotgun (WGS) entry which is preliminary data.</text>
</comment>
<dbReference type="PANTHER" id="PTHR10937:SF0">
    <property type="entry name" value="GLUTAMINE--FRUCTOSE-6-PHOSPHATE TRANSAMINASE (ISOMERIZING)"/>
    <property type="match status" value="1"/>
</dbReference>
<dbReference type="GO" id="GO:0046349">
    <property type="term" value="P:amino sugar biosynthetic process"/>
    <property type="evidence" value="ECO:0007669"/>
    <property type="project" value="UniProtKB-ARBA"/>
</dbReference>
<dbReference type="GO" id="GO:0006487">
    <property type="term" value="P:protein N-linked glycosylation"/>
    <property type="evidence" value="ECO:0007669"/>
    <property type="project" value="TreeGrafter"/>
</dbReference>
<dbReference type="FunFam" id="3.40.50.10490:FF:000002">
    <property type="entry name" value="Glutamine--fructose-6-phosphate aminotransferase [isomerizing]"/>
    <property type="match status" value="1"/>
</dbReference>
<dbReference type="PROSITE" id="PS51278">
    <property type="entry name" value="GATASE_TYPE_2"/>
    <property type="match status" value="1"/>
</dbReference>
<evidence type="ECO:0000256" key="4">
    <source>
        <dbReference type="ARBA" id="ARBA00016090"/>
    </source>
</evidence>
<dbReference type="Pfam" id="PF01380">
    <property type="entry name" value="SIS"/>
    <property type="match status" value="2"/>
</dbReference>
<evidence type="ECO:0000313" key="14">
    <source>
        <dbReference type="Proteomes" id="UP000524246"/>
    </source>
</evidence>
<dbReference type="GO" id="GO:0097367">
    <property type="term" value="F:carbohydrate derivative binding"/>
    <property type="evidence" value="ECO:0007669"/>
    <property type="project" value="InterPro"/>
</dbReference>
<evidence type="ECO:0000256" key="5">
    <source>
        <dbReference type="ARBA" id="ARBA00022490"/>
    </source>
</evidence>
<evidence type="ECO:0000256" key="9">
    <source>
        <dbReference type="ARBA" id="ARBA00022962"/>
    </source>
</evidence>
<dbReference type="InterPro" id="IPR005855">
    <property type="entry name" value="GFAT"/>
</dbReference>
<evidence type="ECO:0000313" key="13">
    <source>
        <dbReference type="EMBL" id="NMC63290.1"/>
    </source>
</evidence>
<dbReference type="AlphaFoldDB" id="A0A7X9FS26"/>
<dbReference type="GO" id="GO:0006047">
    <property type="term" value="P:UDP-N-acetylglucosamine metabolic process"/>
    <property type="evidence" value="ECO:0007669"/>
    <property type="project" value="TreeGrafter"/>
</dbReference>
<feature type="domain" description="SIS" evidence="12">
    <location>
        <begin position="458"/>
        <end position="601"/>
    </location>
</feature>
<evidence type="ECO:0000256" key="6">
    <source>
        <dbReference type="ARBA" id="ARBA00022576"/>
    </source>
</evidence>
<organism evidence="13 14">
    <name type="scientific">SAR324 cluster bacterium</name>
    <dbReference type="NCBI Taxonomy" id="2024889"/>
    <lineage>
        <taxon>Bacteria</taxon>
        <taxon>Deltaproteobacteria</taxon>
        <taxon>SAR324 cluster</taxon>
    </lineage>
</organism>
<evidence type="ECO:0000256" key="8">
    <source>
        <dbReference type="ARBA" id="ARBA00022737"/>
    </source>
</evidence>
<feature type="active site" description="For Fru-6P isomerization activity" evidence="10">
    <location>
        <position position="606"/>
    </location>
</feature>
<dbReference type="GO" id="GO:0005829">
    <property type="term" value="C:cytosol"/>
    <property type="evidence" value="ECO:0007669"/>
    <property type="project" value="TreeGrafter"/>
</dbReference>
<accession>A0A7X9FS26</accession>
<dbReference type="Pfam" id="PF13522">
    <property type="entry name" value="GATase_6"/>
    <property type="match status" value="1"/>
</dbReference>
<dbReference type="PROSITE" id="PS51464">
    <property type="entry name" value="SIS"/>
    <property type="match status" value="2"/>
</dbReference>
<dbReference type="InterPro" id="IPR017932">
    <property type="entry name" value="GATase_2_dom"/>
</dbReference>
<gene>
    <name evidence="10 13" type="primary">glmS</name>
    <name evidence="13" type="ORF">GYA55_08995</name>
</gene>
<dbReference type="FunFam" id="3.40.50.10490:FF:000001">
    <property type="entry name" value="Glutamine--fructose-6-phosphate aminotransferase [isomerizing]"/>
    <property type="match status" value="1"/>
</dbReference>
<feature type="domain" description="SIS" evidence="12">
    <location>
        <begin position="287"/>
        <end position="425"/>
    </location>
</feature>
<dbReference type="Proteomes" id="UP000524246">
    <property type="component" value="Unassembled WGS sequence"/>
</dbReference>
<dbReference type="SUPFAM" id="SSF53697">
    <property type="entry name" value="SIS domain"/>
    <property type="match status" value="1"/>
</dbReference>
<feature type="active site" description="Nucleophile; for GATase activity" evidence="10">
    <location>
        <position position="2"/>
    </location>
</feature>
<dbReference type="CDD" id="cd05008">
    <property type="entry name" value="SIS_GlmS_GlmD_1"/>
    <property type="match status" value="1"/>
</dbReference>
<comment type="subcellular location">
    <subcellularLocation>
        <location evidence="2 10">Cytoplasm</location>
    </subcellularLocation>
</comment>
<dbReference type="SUPFAM" id="SSF56235">
    <property type="entry name" value="N-terminal nucleophile aminohydrolases (Ntn hydrolases)"/>
    <property type="match status" value="1"/>
</dbReference>
<feature type="initiator methionine" description="Removed" evidence="10">
    <location>
        <position position="1"/>
    </location>
</feature>
<keyword evidence="7 10" id="KW-0808">Transferase</keyword>
<dbReference type="InterPro" id="IPR001347">
    <property type="entry name" value="SIS_dom"/>
</dbReference>
<evidence type="ECO:0000256" key="2">
    <source>
        <dbReference type="ARBA" id="ARBA00004496"/>
    </source>
</evidence>
<comment type="catalytic activity">
    <reaction evidence="1 10">
        <text>D-fructose 6-phosphate + L-glutamine = D-glucosamine 6-phosphate + L-glutamate</text>
        <dbReference type="Rhea" id="RHEA:13237"/>
        <dbReference type="ChEBI" id="CHEBI:29985"/>
        <dbReference type="ChEBI" id="CHEBI:58359"/>
        <dbReference type="ChEBI" id="CHEBI:58725"/>
        <dbReference type="ChEBI" id="CHEBI:61527"/>
        <dbReference type="EC" id="2.6.1.16"/>
    </reaction>
</comment>
<comment type="function">
    <text evidence="10">Catalyzes the first step in hexosamine metabolism, converting fructose-6P into glucosamine-6P using glutamine as a nitrogen source.</text>
</comment>
<dbReference type="InterPro" id="IPR047084">
    <property type="entry name" value="GFAT_N"/>
</dbReference>
<dbReference type="EMBL" id="JAAZON010000402">
    <property type="protein sequence ID" value="NMC63290.1"/>
    <property type="molecule type" value="Genomic_DNA"/>
</dbReference>
<reference evidence="13 14" key="1">
    <citation type="journal article" date="2020" name="Biotechnol. Biofuels">
        <title>New insights from the biogas microbiome by comprehensive genome-resolved metagenomics of nearly 1600 species originating from multiple anaerobic digesters.</title>
        <authorList>
            <person name="Campanaro S."/>
            <person name="Treu L."/>
            <person name="Rodriguez-R L.M."/>
            <person name="Kovalovszki A."/>
            <person name="Ziels R.M."/>
            <person name="Maus I."/>
            <person name="Zhu X."/>
            <person name="Kougias P.G."/>
            <person name="Basile A."/>
            <person name="Luo G."/>
            <person name="Schluter A."/>
            <person name="Konstantinidis K.T."/>
            <person name="Angelidaki I."/>
        </authorList>
    </citation>
    <scope>NUCLEOTIDE SEQUENCE [LARGE SCALE GENOMIC DNA]</scope>
    <source>
        <strain evidence="13">AS27yjCOA_65</strain>
    </source>
</reference>
<dbReference type="InterPro" id="IPR029055">
    <property type="entry name" value="Ntn_hydrolases_N"/>
</dbReference>
<name>A0A7X9FS26_9DELT</name>
<dbReference type="EC" id="2.6.1.16" evidence="3 10"/>
<dbReference type="PANTHER" id="PTHR10937">
    <property type="entry name" value="GLUCOSAMINE--FRUCTOSE-6-PHOSPHATE AMINOTRANSFERASE, ISOMERIZING"/>
    <property type="match status" value="1"/>
</dbReference>
<dbReference type="Gene3D" id="3.60.20.10">
    <property type="entry name" value="Glutamine Phosphoribosylpyrophosphate, subunit 1, domain 1"/>
    <property type="match status" value="1"/>
</dbReference>
<evidence type="ECO:0000256" key="3">
    <source>
        <dbReference type="ARBA" id="ARBA00012916"/>
    </source>
</evidence>
<dbReference type="GO" id="GO:0006002">
    <property type="term" value="P:fructose 6-phosphate metabolic process"/>
    <property type="evidence" value="ECO:0007669"/>
    <property type="project" value="TreeGrafter"/>
</dbReference>
<dbReference type="NCBIfam" id="NF001484">
    <property type="entry name" value="PRK00331.1"/>
    <property type="match status" value="1"/>
</dbReference>
<proteinExistence type="inferred from homology"/>